<keyword evidence="2" id="KW-0812">Transmembrane</keyword>
<feature type="transmembrane region" description="Helical" evidence="2">
    <location>
        <begin position="109"/>
        <end position="128"/>
    </location>
</feature>
<dbReference type="RefSeq" id="WP_160775541.1">
    <property type="nucleotide sequence ID" value="NZ_WUMV01000003.1"/>
</dbReference>
<dbReference type="InterPro" id="IPR019284">
    <property type="entry name" value="RP532"/>
</dbReference>
<organism evidence="3 4">
    <name type="scientific">Stappia sediminis</name>
    <dbReference type="NCBI Taxonomy" id="2692190"/>
    <lineage>
        <taxon>Bacteria</taxon>
        <taxon>Pseudomonadati</taxon>
        <taxon>Pseudomonadota</taxon>
        <taxon>Alphaproteobacteria</taxon>
        <taxon>Hyphomicrobiales</taxon>
        <taxon>Stappiaceae</taxon>
        <taxon>Stappia</taxon>
    </lineage>
</organism>
<feature type="compositionally biased region" description="Basic and acidic residues" evidence="1">
    <location>
        <begin position="1"/>
        <end position="11"/>
    </location>
</feature>
<keyword evidence="2" id="KW-1133">Transmembrane helix</keyword>
<feature type="region of interest" description="Disordered" evidence="1">
    <location>
        <begin position="1"/>
        <end position="38"/>
    </location>
</feature>
<name>A0A7X3LUH8_9HYPH</name>
<evidence type="ECO:0000256" key="2">
    <source>
        <dbReference type="SAM" id="Phobius"/>
    </source>
</evidence>
<comment type="caution">
    <text evidence="3">The sequence shown here is derived from an EMBL/GenBank/DDBJ whole genome shotgun (WGS) entry which is preliminary data.</text>
</comment>
<keyword evidence="4" id="KW-1185">Reference proteome</keyword>
<dbReference type="AlphaFoldDB" id="A0A7X3LUH8"/>
<proteinExistence type="predicted"/>
<evidence type="ECO:0000313" key="3">
    <source>
        <dbReference type="EMBL" id="MXN65352.1"/>
    </source>
</evidence>
<protein>
    <submittedName>
        <fullName evidence="3">DUF2335 domain-containing protein</fullName>
    </submittedName>
</protein>
<dbReference type="Proteomes" id="UP000433101">
    <property type="component" value="Unassembled WGS sequence"/>
</dbReference>
<dbReference type="Pfam" id="PF10097">
    <property type="entry name" value="DUF2335"/>
    <property type="match status" value="1"/>
</dbReference>
<reference evidence="3 4" key="1">
    <citation type="submission" date="2019-12" db="EMBL/GenBank/DDBJ databases">
        <authorList>
            <person name="Li M."/>
        </authorList>
    </citation>
    <scope>NUCLEOTIDE SEQUENCE [LARGE SCALE GENOMIC DNA]</scope>
    <source>
        <strain evidence="3 4">GBMRC 2046</strain>
    </source>
</reference>
<sequence>MNQEHPKETKSNHKNNALGDVTLQNSQPQRAISDEENSAEYAERVIALKKEQSFSGPVPHPSHAEHYESILEGSFDRMLSMAERELNHQQTLDKFSLEASIQDSKSGRLYGLIALVALIIAAVITGLYDHEILAGAFLTTGALGTISTLVMGRRQKNN</sequence>
<evidence type="ECO:0000256" key="1">
    <source>
        <dbReference type="SAM" id="MobiDB-lite"/>
    </source>
</evidence>
<dbReference type="EMBL" id="WUMV01000003">
    <property type="protein sequence ID" value="MXN65352.1"/>
    <property type="molecule type" value="Genomic_DNA"/>
</dbReference>
<feature type="transmembrane region" description="Helical" evidence="2">
    <location>
        <begin position="134"/>
        <end position="152"/>
    </location>
</feature>
<evidence type="ECO:0000313" key="4">
    <source>
        <dbReference type="Proteomes" id="UP000433101"/>
    </source>
</evidence>
<gene>
    <name evidence="3" type="ORF">GR183_10610</name>
</gene>
<keyword evidence="2" id="KW-0472">Membrane</keyword>
<accession>A0A7X3LUH8</accession>